<evidence type="ECO:0000256" key="11">
    <source>
        <dbReference type="ARBA" id="ARBA00032883"/>
    </source>
</evidence>
<comment type="subunit">
    <text evidence="4">Homodimer.</text>
</comment>
<evidence type="ECO:0000256" key="10">
    <source>
        <dbReference type="ARBA" id="ARBA00022842"/>
    </source>
</evidence>
<evidence type="ECO:0000256" key="4">
    <source>
        <dbReference type="ARBA" id="ARBA00011738"/>
    </source>
</evidence>
<dbReference type="InterPro" id="IPR008279">
    <property type="entry name" value="PEP-util_enz_mobile_dom"/>
</dbReference>
<dbReference type="Proteomes" id="UP000092731">
    <property type="component" value="Unassembled WGS sequence"/>
</dbReference>
<evidence type="ECO:0000256" key="6">
    <source>
        <dbReference type="ARBA" id="ARBA00020138"/>
    </source>
</evidence>
<feature type="domain" description="PEP-utilising enzyme mobile" evidence="12">
    <location>
        <begin position="1"/>
        <end position="81"/>
    </location>
</feature>
<accession>A0A170T9S3</accession>
<evidence type="ECO:0000256" key="8">
    <source>
        <dbReference type="ARBA" id="ARBA00022723"/>
    </source>
</evidence>
<keyword evidence="9 14" id="KW-0418">Kinase</keyword>
<dbReference type="Gene3D" id="3.20.20.60">
    <property type="entry name" value="Phosphoenolpyruvate-binding domains"/>
    <property type="match status" value="1"/>
</dbReference>
<dbReference type="AlphaFoldDB" id="A0A170T9S3"/>
<dbReference type="InterPro" id="IPR015813">
    <property type="entry name" value="Pyrv/PenolPyrv_kinase-like_dom"/>
</dbReference>
<dbReference type="PANTHER" id="PTHR22931:SF9">
    <property type="entry name" value="PYRUVATE, PHOSPHATE DIKINASE 1, CHLOROPLASTIC"/>
    <property type="match status" value="1"/>
</dbReference>
<dbReference type="InterPro" id="IPR036637">
    <property type="entry name" value="Phosphohistidine_dom_sf"/>
</dbReference>
<comment type="caution">
    <text evidence="14">The sequence shown here is derived from an EMBL/GenBank/DDBJ whole genome shotgun (WGS) entry which is preliminary data.</text>
</comment>
<dbReference type="PANTHER" id="PTHR22931">
    <property type="entry name" value="PHOSPHOENOLPYRUVATE DIKINASE-RELATED"/>
    <property type="match status" value="1"/>
</dbReference>
<evidence type="ECO:0000259" key="13">
    <source>
        <dbReference type="Pfam" id="PF02896"/>
    </source>
</evidence>
<comment type="function">
    <text evidence="2">Catalyzes the reversible phosphorylation of pyruvate and phosphate.</text>
</comment>
<keyword evidence="7" id="KW-0808">Transferase</keyword>
<dbReference type="SUPFAM" id="SSF51621">
    <property type="entry name" value="Phosphoenolpyruvate/pyruvate domain"/>
    <property type="match status" value="1"/>
</dbReference>
<dbReference type="EC" id="2.7.9.1" evidence="5"/>
<feature type="non-terminal residue" evidence="14">
    <location>
        <position position="1"/>
    </location>
</feature>
<dbReference type="InterPro" id="IPR010121">
    <property type="entry name" value="Pyruvate_phosphate_dikinase"/>
</dbReference>
<evidence type="ECO:0000259" key="12">
    <source>
        <dbReference type="Pfam" id="PF00391"/>
    </source>
</evidence>
<dbReference type="GO" id="GO:0046872">
    <property type="term" value="F:metal ion binding"/>
    <property type="evidence" value="ECO:0007669"/>
    <property type="project" value="UniProtKB-KW"/>
</dbReference>
<dbReference type="SUPFAM" id="SSF52009">
    <property type="entry name" value="Phosphohistidine domain"/>
    <property type="match status" value="1"/>
</dbReference>
<organism evidence="14 15">
    <name type="scientific">Ehrlichia ruminantium</name>
    <name type="common">heartwater rickettsia</name>
    <name type="synonym">Cowdria ruminantium</name>
    <dbReference type="NCBI Taxonomy" id="779"/>
    <lineage>
        <taxon>Bacteria</taxon>
        <taxon>Pseudomonadati</taxon>
        <taxon>Pseudomonadota</taxon>
        <taxon>Alphaproteobacteria</taxon>
        <taxon>Rickettsiales</taxon>
        <taxon>Anaplasmataceae</taxon>
        <taxon>Ehrlichia</taxon>
    </lineage>
</organism>
<keyword evidence="14" id="KW-0670">Pyruvate</keyword>
<dbReference type="InterPro" id="IPR018274">
    <property type="entry name" value="PEP_util_AS"/>
</dbReference>
<dbReference type="Pfam" id="PF00391">
    <property type="entry name" value="PEP-utilizers"/>
    <property type="match status" value="1"/>
</dbReference>
<keyword evidence="10" id="KW-0460">Magnesium</keyword>
<evidence type="ECO:0000313" key="15">
    <source>
        <dbReference type="Proteomes" id="UP000092731"/>
    </source>
</evidence>
<evidence type="ECO:0000256" key="1">
    <source>
        <dbReference type="ARBA" id="ARBA00001946"/>
    </source>
</evidence>
<feature type="domain" description="PEP-utilising enzyme C-terminal" evidence="13">
    <location>
        <begin position="97"/>
        <end position="207"/>
    </location>
</feature>
<dbReference type="PROSITE" id="PS00370">
    <property type="entry name" value="PEP_ENZYMES_PHOS_SITE"/>
    <property type="match status" value="1"/>
</dbReference>
<dbReference type="InterPro" id="IPR040442">
    <property type="entry name" value="Pyrv_kinase-like_dom_sf"/>
</dbReference>
<protein>
    <recommendedName>
        <fullName evidence="6">Pyruvate, phosphate dikinase</fullName>
        <ecNumber evidence="5">2.7.9.1</ecNumber>
    </recommendedName>
    <alternativeName>
        <fullName evidence="11">Pyruvate, orthophosphate dikinase</fullName>
    </alternativeName>
</protein>
<reference evidence="15" key="1">
    <citation type="submission" date="2016-05" db="EMBL/GenBank/DDBJ databases">
        <title>Draft genome sequences of four strains of Ehrlichia ruminantium, a tick-borne pathogen of ruminants, isolated from Zimbabwe, The Gambia and Ghana.</title>
        <authorList>
            <person name="Nakao R."/>
            <person name="Jongejan F."/>
            <person name="Sugimoto C."/>
        </authorList>
    </citation>
    <scope>NUCLEOTIDE SEQUENCE [LARGE SCALE GENOMIC DNA]</scope>
    <source>
        <strain evidence="15">Pokoase 417</strain>
    </source>
</reference>
<name>A0A170T9S3_EHRRU</name>
<evidence type="ECO:0000256" key="7">
    <source>
        <dbReference type="ARBA" id="ARBA00022679"/>
    </source>
</evidence>
<dbReference type="EMBL" id="BDDM01000283">
    <property type="protein sequence ID" value="GAT78700.1"/>
    <property type="molecule type" value="Genomic_DNA"/>
</dbReference>
<evidence type="ECO:0000256" key="2">
    <source>
        <dbReference type="ARBA" id="ARBA00003144"/>
    </source>
</evidence>
<dbReference type="GO" id="GO:0050242">
    <property type="term" value="F:pyruvate, phosphate dikinase activity"/>
    <property type="evidence" value="ECO:0007669"/>
    <property type="project" value="UniProtKB-EC"/>
</dbReference>
<proteinExistence type="inferred from homology"/>
<gene>
    <name evidence="14" type="primary">ppdK</name>
    <name evidence="14" type="ORF">EHRUM3_09290</name>
</gene>
<dbReference type="RefSeq" id="WP_269084323.1">
    <property type="nucleotide sequence ID" value="NZ_BDDM01000283.1"/>
</dbReference>
<evidence type="ECO:0000256" key="9">
    <source>
        <dbReference type="ARBA" id="ARBA00022777"/>
    </source>
</evidence>
<evidence type="ECO:0000256" key="3">
    <source>
        <dbReference type="ARBA" id="ARBA00007837"/>
    </source>
</evidence>
<evidence type="ECO:0000313" key="14">
    <source>
        <dbReference type="EMBL" id="GAT78700.1"/>
    </source>
</evidence>
<evidence type="ECO:0000256" key="5">
    <source>
        <dbReference type="ARBA" id="ARBA00011994"/>
    </source>
</evidence>
<dbReference type="Pfam" id="PF02896">
    <property type="entry name" value="PEP-utilizers_C"/>
    <property type="match status" value="1"/>
</dbReference>
<dbReference type="Gene3D" id="3.50.30.10">
    <property type="entry name" value="Phosphohistidine domain"/>
    <property type="match status" value="1"/>
</dbReference>
<dbReference type="GO" id="GO:0016301">
    <property type="term" value="F:kinase activity"/>
    <property type="evidence" value="ECO:0007669"/>
    <property type="project" value="UniProtKB-KW"/>
</dbReference>
<keyword evidence="8" id="KW-0479">Metal-binding</keyword>
<sequence length="217" mass="24455">VILIRQETNPEDINGMNSAVGIITLRGGMTSHAAVVARGMGKPCICSVNNIFIDKSEQFFYTNTGIKVYKGDNITINGCNGEVILGIIKTTLPKLDKSFYDLMEWVDEIRTLKVMANADTPEDAEISMNFKADGIGLCRTEHMFFSDKRISIVQEMIVSDKKEERAVALEKLEVMQKEDFKKIFTHTLDKQVTIRLLDPPLHEFLPDNDDAIQEILL</sequence>
<comment type="cofactor">
    <cofactor evidence="1">
        <name>Mg(2+)</name>
        <dbReference type="ChEBI" id="CHEBI:18420"/>
    </cofactor>
</comment>
<dbReference type="InterPro" id="IPR000121">
    <property type="entry name" value="PEP_util_C"/>
</dbReference>
<comment type="similarity">
    <text evidence="3">Belongs to the PEP-utilizing enzyme family.</text>
</comment>